<accession>A0A831ZJR7</accession>
<dbReference type="PANTHER" id="PTHR12526">
    <property type="entry name" value="GLYCOSYLTRANSFERASE"/>
    <property type="match status" value="1"/>
</dbReference>
<dbReference type="Gene3D" id="3.40.50.2000">
    <property type="entry name" value="Glycogen Phosphorylase B"/>
    <property type="match status" value="2"/>
</dbReference>
<dbReference type="InterPro" id="IPR028098">
    <property type="entry name" value="Glyco_trans_4-like_N"/>
</dbReference>
<dbReference type="CDD" id="cd03811">
    <property type="entry name" value="GT4_GT28_WabH-like"/>
    <property type="match status" value="1"/>
</dbReference>
<evidence type="ECO:0000313" key="3">
    <source>
        <dbReference type="EMBL" id="HFK96901.1"/>
    </source>
</evidence>
<organism evidence="3">
    <name type="scientific">Desulfacinum infernum</name>
    <dbReference type="NCBI Taxonomy" id="35837"/>
    <lineage>
        <taxon>Bacteria</taxon>
        <taxon>Pseudomonadati</taxon>
        <taxon>Thermodesulfobacteriota</taxon>
        <taxon>Syntrophobacteria</taxon>
        <taxon>Syntrophobacterales</taxon>
        <taxon>Syntrophobacteraceae</taxon>
        <taxon>Desulfacinum</taxon>
    </lineage>
</organism>
<dbReference type="GO" id="GO:0016757">
    <property type="term" value="F:glycosyltransferase activity"/>
    <property type="evidence" value="ECO:0007669"/>
    <property type="project" value="InterPro"/>
</dbReference>
<sequence length="376" mass="41566">MKGTIQSNKPRILLVVTDLGPGGSQAMNIYLARELSNRGWIVDIAVLFDRWRVLGENLCNNLNITILGRARFPHKIMLPLRLLPMARKVDVVLGGAEQASTTYAWLAAFCAGKPFVAWTHSCLHLHLGSVSRIDRFIIRTLYRETRYVVFTSAGARDSLLICLGEKPPHAAWHVVENFLPKTSITPEAKAIDPLLLSRPVILGVGRLAKEKAFDRLIRAHAKLLKMGLDQHLVILGEGPKRTELLRKAQRLGVAATTFLPGHVPNVPDWLEHATIFALCSKYEGLPLVILEAMAAGTPIVAMDCPSGPREMLQDGYAGLLVPEGDETAFTEALAALLTSPELRARYSERGKQRAAYYCPERIVPQWESLFKEIAGS</sequence>
<dbReference type="EMBL" id="DSTK01000018">
    <property type="protein sequence ID" value="HFK96901.1"/>
    <property type="molecule type" value="Genomic_DNA"/>
</dbReference>
<dbReference type="SUPFAM" id="SSF53756">
    <property type="entry name" value="UDP-Glycosyltransferase/glycogen phosphorylase"/>
    <property type="match status" value="1"/>
</dbReference>
<dbReference type="PANTHER" id="PTHR12526:SF630">
    <property type="entry name" value="GLYCOSYLTRANSFERASE"/>
    <property type="match status" value="1"/>
</dbReference>
<protein>
    <submittedName>
        <fullName evidence="3">Glycosyltransferase</fullName>
    </submittedName>
</protein>
<dbReference type="AlphaFoldDB" id="A0A831ZJR7"/>
<dbReference type="Pfam" id="PF00534">
    <property type="entry name" value="Glycos_transf_1"/>
    <property type="match status" value="1"/>
</dbReference>
<reference evidence="3" key="1">
    <citation type="journal article" date="2020" name="mSystems">
        <title>Genome- and Community-Level Interaction Insights into Carbon Utilization and Element Cycling Functions of Hydrothermarchaeota in Hydrothermal Sediment.</title>
        <authorList>
            <person name="Zhou Z."/>
            <person name="Liu Y."/>
            <person name="Xu W."/>
            <person name="Pan J."/>
            <person name="Luo Z.H."/>
            <person name="Li M."/>
        </authorList>
    </citation>
    <scope>NUCLEOTIDE SEQUENCE [LARGE SCALE GENOMIC DNA]</scope>
    <source>
        <strain evidence="3">SpSt-456</strain>
    </source>
</reference>
<evidence type="ECO:0000259" key="1">
    <source>
        <dbReference type="Pfam" id="PF00534"/>
    </source>
</evidence>
<dbReference type="InterPro" id="IPR001296">
    <property type="entry name" value="Glyco_trans_1"/>
</dbReference>
<gene>
    <name evidence="3" type="ORF">ENS06_06195</name>
</gene>
<evidence type="ECO:0000259" key="2">
    <source>
        <dbReference type="Pfam" id="PF13439"/>
    </source>
</evidence>
<dbReference type="Pfam" id="PF13439">
    <property type="entry name" value="Glyco_transf_4"/>
    <property type="match status" value="1"/>
</dbReference>
<feature type="domain" description="Glycosyl transferase family 1" evidence="1">
    <location>
        <begin position="197"/>
        <end position="353"/>
    </location>
</feature>
<proteinExistence type="predicted"/>
<keyword evidence="3" id="KW-0808">Transferase</keyword>
<feature type="domain" description="Glycosyltransferase subfamily 4-like N-terminal" evidence="2">
    <location>
        <begin position="21"/>
        <end position="164"/>
    </location>
</feature>
<comment type="caution">
    <text evidence="3">The sequence shown here is derived from an EMBL/GenBank/DDBJ whole genome shotgun (WGS) entry which is preliminary data.</text>
</comment>
<name>A0A831ZJR7_9BACT</name>